<name>A0A7S4ZSM7_RHIRH</name>
<evidence type="ECO:0000313" key="1">
    <source>
        <dbReference type="EMBL" id="QCL09315.1"/>
    </source>
</evidence>
<keyword evidence="1" id="KW-0614">Plasmid</keyword>
<dbReference type="EMBL" id="MK318969">
    <property type="protein sequence ID" value="QCL09315.1"/>
    <property type="molecule type" value="Genomic_DNA"/>
</dbReference>
<reference evidence="1" key="1">
    <citation type="submission" date="2018-12" db="EMBL/GenBank/DDBJ databases">
        <title>Three Rhizobium rhizogenes strains isolated from the same crown gall tumor carry diverse plasmids.</title>
        <authorList>
            <person name="Pulawska J."/>
            <person name="Kuzmanovic N."/>
        </authorList>
    </citation>
    <scope>NUCLEOTIDE SEQUENCE</scope>
    <source>
        <strain evidence="1">C5.7</strain>
        <plasmid evidence="1">pC5.7c</plasmid>
    </source>
</reference>
<geneLocation type="plasmid" evidence="1">
    <name>pC5.7c</name>
</geneLocation>
<accession>A0A7S4ZSM7</accession>
<gene>
    <name evidence="1" type="ORF">pC5.7c_448</name>
</gene>
<proteinExistence type="predicted"/>
<organism evidence="1">
    <name type="scientific">Rhizobium rhizogenes</name>
    <name type="common">Agrobacterium rhizogenes</name>
    <dbReference type="NCBI Taxonomy" id="359"/>
    <lineage>
        <taxon>Bacteria</taxon>
        <taxon>Pseudomonadati</taxon>
        <taxon>Pseudomonadota</taxon>
        <taxon>Alphaproteobacteria</taxon>
        <taxon>Hyphomicrobiales</taxon>
        <taxon>Rhizobiaceae</taxon>
        <taxon>Rhizobium/Agrobacterium group</taxon>
        <taxon>Rhizobium</taxon>
    </lineage>
</organism>
<sequence length="60" mass="6612">MSSNTSTIVSLYSASEPISFATRWPYVIADAMVGCFIPLLSGHNSPFAKISKKYRLLVML</sequence>
<dbReference type="AlphaFoldDB" id="A0A7S4ZSM7"/>
<protein>
    <submittedName>
        <fullName evidence="1">Uncharacterized protein</fullName>
    </submittedName>
</protein>